<comment type="caution">
    <text evidence="1">The sequence shown here is derived from an EMBL/GenBank/DDBJ whole genome shotgun (WGS) entry which is preliminary data.</text>
</comment>
<dbReference type="Proteomes" id="UP001274896">
    <property type="component" value="Unassembled WGS sequence"/>
</dbReference>
<reference evidence="1" key="1">
    <citation type="submission" date="2023-06" db="EMBL/GenBank/DDBJ databases">
        <title>Male Hemibagrus guttatus genome.</title>
        <authorList>
            <person name="Bian C."/>
        </authorList>
    </citation>
    <scope>NUCLEOTIDE SEQUENCE</scope>
    <source>
        <strain evidence="1">Male_cb2023</strain>
        <tissue evidence="1">Muscle</tissue>
    </source>
</reference>
<accession>A0AAE0PQK0</accession>
<sequence>MLETCATSIMAKGLGCTLSRLAECICLSYGAGIVLRLGNIVRLEHNYCIPVEVQSRDRVKLCHELYLSKKVAIMRHKKLWECPHSAWFHSAK</sequence>
<dbReference type="AlphaFoldDB" id="A0AAE0PQK0"/>
<dbReference type="EMBL" id="JAUCMX010000543">
    <property type="protein sequence ID" value="KAK3505780.1"/>
    <property type="molecule type" value="Genomic_DNA"/>
</dbReference>
<evidence type="ECO:0000313" key="1">
    <source>
        <dbReference type="EMBL" id="KAK3505780.1"/>
    </source>
</evidence>
<organism evidence="1 2">
    <name type="scientific">Hemibagrus guttatus</name>
    <dbReference type="NCBI Taxonomy" id="175788"/>
    <lineage>
        <taxon>Eukaryota</taxon>
        <taxon>Metazoa</taxon>
        <taxon>Chordata</taxon>
        <taxon>Craniata</taxon>
        <taxon>Vertebrata</taxon>
        <taxon>Euteleostomi</taxon>
        <taxon>Actinopterygii</taxon>
        <taxon>Neopterygii</taxon>
        <taxon>Teleostei</taxon>
        <taxon>Ostariophysi</taxon>
        <taxon>Siluriformes</taxon>
        <taxon>Bagridae</taxon>
        <taxon>Hemibagrus</taxon>
    </lineage>
</organism>
<name>A0AAE0PQK0_9TELE</name>
<proteinExistence type="predicted"/>
<gene>
    <name evidence="1" type="ORF">QTP70_004110</name>
</gene>
<protein>
    <submittedName>
        <fullName evidence="1">Uncharacterized protein</fullName>
    </submittedName>
</protein>
<evidence type="ECO:0000313" key="2">
    <source>
        <dbReference type="Proteomes" id="UP001274896"/>
    </source>
</evidence>
<keyword evidence="2" id="KW-1185">Reference proteome</keyword>